<dbReference type="GO" id="GO:0016787">
    <property type="term" value="F:hydrolase activity"/>
    <property type="evidence" value="ECO:0007669"/>
    <property type="project" value="InterPro"/>
</dbReference>
<dbReference type="InterPro" id="IPR011105">
    <property type="entry name" value="Cell_wall_hydrolase_SleB"/>
</dbReference>
<dbReference type="InterPro" id="IPR042047">
    <property type="entry name" value="SleB_dom1"/>
</dbReference>
<dbReference type="Proteomes" id="UP000178109">
    <property type="component" value="Unassembled WGS sequence"/>
</dbReference>
<evidence type="ECO:0000313" key="3">
    <source>
        <dbReference type="Proteomes" id="UP000178109"/>
    </source>
</evidence>
<dbReference type="EMBL" id="MHKO01000015">
    <property type="protein sequence ID" value="OGY92751.1"/>
    <property type="molecule type" value="Genomic_DNA"/>
</dbReference>
<dbReference type="STRING" id="1798553.A3H70_02115"/>
<dbReference type="Pfam" id="PF07486">
    <property type="entry name" value="Hydrolase_2"/>
    <property type="match status" value="1"/>
</dbReference>
<gene>
    <name evidence="2" type="ORF">A3H70_02115</name>
</gene>
<evidence type="ECO:0000313" key="2">
    <source>
        <dbReference type="EMBL" id="OGY92751.1"/>
    </source>
</evidence>
<evidence type="ECO:0000259" key="1">
    <source>
        <dbReference type="Pfam" id="PF07486"/>
    </source>
</evidence>
<feature type="domain" description="Cell wall hydrolase SleB" evidence="1">
    <location>
        <begin position="347"/>
        <end position="466"/>
    </location>
</feature>
<name>A0A1G2BUK3_9BACT</name>
<protein>
    <recommendedName>
        <fullName evidence="1">Cell wall hydrolase SleB domain-containing protein</fullName>
    </recommendedName>
</protein>
<proteinExistence type="predicted"/>
<comment type="caution">
    <text evidence="2">The sequence shown here is derived from an EMBL/GenBank/DDBJ whole genome shotgun (WGS) entry which is preliminary data.</text>
</comment>
<dbReference type="AlphaFoldDB" id="A0A1G2BUK3"/>
<reference evidence="2 3" key="1">
    <citation type="journal article" date="2016" name="Nat. Commun.">
        <title>Thousands of microbial genomes shed light on interconnected biogeochemical processes in an aquifer system.</title>
        <authorList>
            <person name="Anantharaman K."/>
            <person name="Brown C.T."/>
            <person name="Hug L.A."/>
            <person name="Sharon I."/>
            <person name="Castelle C.J."/>
            <person name="Probst A.J."/>
            <person name="Thomas B.C."/>
            <person name="Singh A."/>
            <person name="Wilkins M.J."/>
            <person name="Karaoz U."/>
            <person name="Brodie E.L."/>
            <person name="Williams K.H."/>
            <person name="Hubbard S.S."/>
            <person name="Banfield J.F."/>
        </authorList>
    </citation>
    <scope>NUCLEOTIDE SEQUENCE [LARGE SCALE GENOMIC DNA]</scope>
</reference>
<sequence length="470" mass="53867">MLYTFCLKNSVHTRRWFVFGFKPLRQDAKDGGDVAGRTRKDIETRSSRASAFAEKLFGAWRAETIMKINKRITDTYCHTFAVEKSGLAAISVSARCQSKKQLKSNTDEDLRVEIDGFGFREIPPEKNIQQYNIPASFNGSKLKGLKKTVVFFVMLKKGEHTIDLIPKPSAFVEKIAIQEFKDSKNVTLPVNEQAEDGDRRPWFAFVLVHASLKLLTLAVDAQYRLGDSDDIKVIIDNNIQKQEHSYLHRFWAFAGSLLKKIKQKKEEQEKTFSPNLSKARHYIEIWADRTPTLHSIALEIDPVFSQDAPKEPEKRIPTVDDPEWTGDFHDDIEEMLMARLIFGEARNEPRAAKERIAWSVVNRTEAGSWWPNTIQGAILQKGQYDPFKAKDSNYDDIIDPLRKVGQKTKAAWQECYAVASEVMARKTKNPTPATHFHGIGVTRDWFEKHVVPQGRFLEKIGNTSFYWSPN</sequence>
<dbReference type="Gene3D" id="1.10.10.2520">
    <property type="entry name" value="Cell wall hydrolase SleB, domain 1"/>
    <property type="match status" value="1"/>
</dbReference>
<accession>A0A1G2BUK3</accession>
<organism evidence="2 3">
    <name type="scientific">Candidatus Komeilibacteria bacterium RIFCSPLOWO2_02_FULL_48_11</name>
    <dbReference type="NCBI Taxonomy" id="1798553"/>
    <lineage>
        <taxon>Bacteria</taxon>
        <taxon>Candidatus Komeiliibacteriota</taxon>
    </lineage>
</organism>